<dbReference type="InterPro" id="IPR023753">
    <property type="entry name" value="FAD/NAD-binding_dom"/>
</dbReference>
<dbReference type="PIRSF" id="PIRSF037495">
    <property type="entry name" value="Opine_OX_OoxA/HcnB"/>
    <property type="match status" value="1"/>
</dbReference>
<dbReference type="PANTHER" id="PTHR42949">
    <property type="entry name" value="ANAEROBIC GLYCEROL-3-PHOSPHATE DEHYDROGENASE SUBUNIT B"/>
    <property type="match status" value="1"/>
</dbReference>
<evidence type="ECO:0000256" key="1">
    <source>
        <dbReference type="ARBA" id="ARBA00023002"/>
    </source>
</evidence>
<dbReference type="GO" id="GO:0016491">
    <property type="term" value="F:oxidoreductase activity"/>
    <property type="evidence" value="ECO:0007669"/>
    <property type="project" value="UniProtKB-KW"/>
</dbReference>
<dbReference type="InterPro" id="IPR036188">
    <property type="entry name" value="FAD/NAD-bd_sf"/>
</dbReference>
<evidence type="ECO:0000259" key="3">
    <source>
        <dbReference type="Pfam" id="PF07992"/>
    </source>
</evidence>
<reference evidence="4 5" key="1">
    <citation type="submission" date="2024-02" db="EMBL/GenBank/DDBJ databases">
        <title>Genome analysis and characterization of Microbaculum marinisediminis sp. nov., isolated from marine sediment.</title>
        <authorList>
            <person name="Du Z.-J."/>
            <person name="Ye Y.-Q."/>
            <person name="Zhang Z.-R."/>
            <person name="Yuan S.-M."/>
            <person name="Zhang X.-Y."/>
        </authorList>
    </citation>
    <scope>NUCLEOTIDE SEQUENCE [LARGE SCALE GENOMIC DNA]</scope>
    <source>
        <strain evidence="4 5">SDUM1044001</strain>
    </source>
</reference>
<dbReference type="EMBL" id="JAZHOF010000001">
    <property type="protein sequence ID" value="MEJ8570445.1"/>
    <property type="molecule type" value="Genomic_DNA"/>
</dbReference>
<dbReference type="InterPro" id="IPR051691">
    <property type="entry name" value="Metab_Enz_Cyan_OpOx_G3PDH"/>
</dbReference>
<dbReference type="Gene3D" id="3.50.50.60">
    <property type="entry name" value="FAD/NAD(P)-binding domain"/>
    <property type="match status" value="2"/>
</dbReference>
<dbReference type="RefSeq" id="WP_340328174.1">
    <property type="nucleotide sequence ID" value="NZ_JAZHOF010000001.1"/>
</dbReference>
<name>A0AAW9REY1_9HYPH</name>
<organism evidence="4 5">
    <name type="scientific">Microbaculum marinum</name>
    <dbReference type="NCBI Taxonomy" id="1764581"/>
    <lineage>
        <taxon>Bacteria</taxon>
        <taxon>Pseudomonadati</taxon>
        <taxon>Pseudomonadota</taxon>
        <taxon>Alphaproteobacteria</taxon>
        <taxon>Hyphomicrobiales</taxon>
        <taxon>Tepidamorphaceae</taxon>
        <taxon>Microbaculum</taxon>
    </lineage>
</organism>
<dbReference type="PRINTS" id="PR00368">
    <property type="entry name" value="FADPNR"/>
</dbReference>
<dbReference type="Gene3D" id="1.10.10.1100">
    <property type="entry name" value="BFD-like [2Fe-2S]-binding domain"/>
    <property type="match status" value="1"/>
</dbReference>
<dbReference type="PROSITE" id="PS51257">
    <property type="entry name" value="PROKAR_LIPOPROTEIN"/>
    <property type="match status" value="1"/>
</dbReference>
<dbReference type="PANTHER" id="PTHR42949:SF3">
    <property type="entry name" value="ANAEROBIC GLYCEROL-3-PHOSPHATE DEHYDROGENASE SUBUNIT B"/>
    <property type="match status" value="1"/>
</dbReference>
<dbReference type="AlphaFoldDB" id="A0AAW9REY1"/>
<dbReference type="InterPro" id="IPR017224">
    <property type="entry name" value="Opine_Oxase_asu/HCN_bsu"/>
</dbReference>
<dbReference type="SUPFAM" id="SSF51905">
    <property type="entry name" value="FAD/NAD(P)-binding domain"/>
    <property type="match status" value="1"/>
</dbReference>
<dbReference type="Proteomes" id="UP001378188">
    <property type="component" value="Unassembled WGS sequence"/>
</dbReference>
<evidence type="ECO:0000256" key="2">
    <source>
        <dbReference type="SAM" id="MobiDB-lite"/>
    </source>
</evidence>
<feature type="region of interest" description="Disordered" evidence="2">
    <location>
        <begin position="431"/>
        <end position="466"/>
    </location>
</feature>
<dbReference type="Pfam" id="PF07992">
    <property type="entry name" value="Pyr_redox_2"/>
    <property type="match status" value="1"/>
</dbReference>
<gene>
    <name evidence="4" type="ORF">V3328_03120</name>
</gene>
<protein>
    <submittedName>
        <fullName evidence="4">FAD-dependent oxidoreductase</fullName>
    </submittedName>
</protein>
<evidence type="ECO:0000313" key="4">
    <source>
        <dbReference type="EMBL" id="MEJ8570445.1"/>
    </source>
</evidence>
<sequence>MSRPVVIVGAGPAGLACAGRLSAAGREVVLIDDNAQAGGQYFRQLPPGYEVAPDAGLLRDKARHDRLAGVLSQPGVRHLAGTIAWGAPAPLTIAYAGPHRSGRIEASAVVLANGAQDRPFPFKGWTLPGVISAGGCLNLAKADGLVPTGRLLVAGNGPLVLVAAATMIAAGADVVGVIEARRTRHLAGTALRGIGAAPAILRTAIGYQRRILLSGIRIRTGWMVCEAEGGNSIRRAAIAPVGPDGRPVRERREWLDVDTLVVGYGLMPSAEFARILGCRTESRPDLAGVVPVRSAQLETSVPGVYAVGDGAGIGGVEVALLEGEIAASAILRQVPQPALLSRYRRLDGFRRDLNRAYSPSVPLRAAGEDTIVCRCEELRLGDIAGDANVATGSLDRVKTSSRLGMGRCQGRNCLPAAAAALGLSDDDAVSTYPRSRPPVRPVQLRHLASDANAGPAREPDEANAQQ</sequence>
<proteinExistence type="predicted"/>
<dbReference type="InterPro" id="IPR041854">
    <property type="entry name" value="BFD-like_2Fe2S-bd_dom_sf"/>
</dbReference>
<evidence type="ECO:0000313" key="5">
    <source>
        <dbReference type="Proteomes" id="UP001378188"/>
    </source>
</evidence>
<accession>A0AAW9REY1</accession>
<comment type="caution">
    <text evidence="4">The sequence shown here is derived from an EMBL/GenBank/DDBJ whole genome shotgun (WGS) entry which is preliminary data.</text>
</comment>
<keyword evidence="5" id="KW-1185">Reference proteome</keyword>
<feature type="domain" description="FAD/NAD(P)-binding" evidence="3">
    <location>
        <begin position="5"/>
        <end position="320"/>
    </location>
</feature>
<dbReference type="PRINTS" id="PR00411">
    <property type="entry name" value="PNDRDTASEI"/>
</dbReference>
<keyword evidence="1" id="KW-0560">Oxidoreductase</keyword>